<organism evidence="1 2">
    <name type="scientific">Segnochrobactrum spirostomi</name>
    <dbReference type="NCBI Taxonomy" id="2608987"/>
    <lineage>
        <taxon>Bacteria</taxon>
        <taxon>Pseudomonadati</taxon>
        <taxon>Pseudomonadota</taxon>
        <taxon>Alphaproteobacteria</taxon>
        <taxon>Hyphomicrobiales</taxon>
        <taxon>Segnochrobactraceae</taxon>
        <taxon>Segnochrobactrum</taxon>
    </lineage>
</organism>
<dbReference type="Proteomes" id="UP000332515">
    <property type="component" value="Unassembled WGS sequence"/>
</dbReference>
<reference evidence="1 2" key="1">
    <citation type="submission" date="2019-09" db="EMBL/GenBank/DDBJ databases">
        <title>Segnochrobactrum spirostomi gen. nov., sp. nov., isolated from the ciliate Spirostomum cf. yagiui and description of a novel family, Segnochrobactraceae fam. nov. within the order Rhizobiales of the class Alphaproteobacteria.</title>
        <authorList>
            <person name="Akter S."/>
            <person name="Shazib S.U.A."/>
            <person name="Shin M.K."/>
        </authorList>
    </citation>
    <scope>NUCLEOTIDE SEQUENCE [LARGE SCALE GENOMIC DNA]</scope>
    <source>
        <strain evidence="1 2">Sp-1</strain>
    </source>
</reference>
<dbReference type="AlphaFoldDB" id="A0A6A7Y5E0"/>
<comment type="caution">
    <text evidence="1">The sequence shown here is derived from an EMBL/GenBank/DDBJ whole genome shotgun (WGS) entry which is preliminary data.</text>
</comment>
<evidence type="ECO:0000313" key="2">
    <source>
        <dbReference type="Proteomes" id="UP000332515"/>
    </source>
</evidence>
<keyword evidence="2" id="KW-1185">Reference proteome</keyword>
<sequence>MRWQDLASPLAQAGATVLGTIIGGPLGASVGGLVGQALGTALGVPATPEAIGTALATGGDDAAQRVQAVETARADEWAALAEQGARLMQTLADKEVSEGWFAWAWRPALSWLVTAIIAQTFLVAPWARAIAHFDVSAPYDQVMGIAAIWLTIYGGGHTLKAVLGPRLGAAK</sequence>
<proteinExistence type="predicted"/>
<accession>A0A6A7Y5E0</accession>
<evidence type="ECO:0000313" key="1">
    <source>
        <dbReference type="EMBL" id="MQT14404.1"/>
    </source>
</evidence>
<gene>
    <name evidence="1" type="ORF">F0357_17460</name>
</gene>
<dbReference type="RefSeq" id="WP_153485065.1">
    <property type="nucleotide sequence ID" value="NZ_VWNA01000001.1"/>
</dbReference>
<dbReference type="EMBL" id="VWNA01000001">
    <property type="protein sequence ID" value="MQT14404.1"/>
    <property type="molecule type" value="Genomic_DNA"/>
</dbReference>
<name>A0A6A7Y5E0_9HYPH</name>
<protein>
    <submittedName>
        <fullName evidence="1">Uncharacterized protein</fullName>
    </submittedName>
</protein>